<evidence type="ECO:0000313" key="3">
    <source>
        <dbReference type="Proteomes" id="UP000241229"/>
    </source>
</evidence>
<proteinExistence type="predicted"/>
<keyword evidence="1" id="KW-1133">Transmembrane helix</keyword>
<comment type="caution">
    <text evidence="2">The sequence shown here is derived from an EMBL/GenBank/DDBJ whole genome shotgun (WGS) entry which is preliminary data.</text>
</comment>
<keyword evidence="3" id="KW-1185">Reference proteome</keyword>
<dbReference type="Proteomes" id="UP000241229">
    <property type="component" value="Unassembled WGS sequence"/>
</dbReference>
<gene>
    <name evidence="2" type="ORF">C7I84_23305</name>
</gene>
<name>A0A2P7RZD9_9HYPH</name>
<evidence type="ECO:0000256" key="1">
    <source>
        <dbReference type="SAM" id="Phobius"/>
    </source>
</evidence>
<dbReference type="AlphaFoldDB" id="A0A2P7RZD9"/>
<keyword evidence="1" id="KW-0472">Membrane</keyword>
<keyword evidence="1" id="KW-0812">Transmembrane</keyword>
<feature type="transmembrane region" description="Helical" evidence="1">
    <location>
        <begin position="23"/>
        <end position="48"/>
    </location>
</feature>
<organism evidence="2 3">
    <name type="scientific">Kumtagia ephedrae</name>
    <dbReference type="NCBI Taxonomy" id="2116701"/>
    <lineage>
        <taxon>Bacteria</taxon>
        <taxon>Pseudomonadati</taxon>
        <taxon>Pseudomonadota</taxon>
        <taxon>Alphaproteobacteria</taxon>
        <taxon>Hyphomicrobiales</taxon>
        <taxon>Phyllobacteriaceae</taxon>
        <taxon>Kumtagia</taxon>
    </lineage>
</organism>
<protein>
    <submittedName>
        <fullName evidence="2">Uncharacterized protein</fullName>
    </submittedName>
</protein>
<evidence type="ECO:0000313" key="2">
    <source>
        <dbReference type="EMBL" id="PSJ55569.1"/>
    </source>
</evidence>
<accession>A0A2P7RZD9</accession>
<dbReference type="EMBL" id="PXYK01000027">
    <property type="protein sequence ID" value="PSJ55569.1"/>
    <property type="molecule type" value="Genomic_DNA"/>
</dbReference>
<reference evidence="2 3" key="1">
    <citation type="submission" date="2018-03" db="EMBL/GenBank/DDBJ databases">
        <title>The draft genome of Mesorhizobium sp. 6GN-30.</title>
        <authorList>
            <person name="Liu L."/>
            <person name="Li L."/>
            <person name="Wang T."/>
            <person name="Zhang X."/>
            <person name="Liang L."/>
        </authorList>
    </citation>
    <scope>NUCLEOTIDE SEQUENCE [LARGE SCALE GENOMIC DNA]</scope>
    <source>
        <strain evidence="2 3">6GN30</strain>
    </source>
</reference>
<sequence length="127" mass="14171">MLNLAVTGGRRRQHAVAIFQRRAMAIASLILAVVRTVPSGAFAPVLWLDLTGIGRRGMMIVIRCLAGRQADGAHPAQQRCCRHDEHPSLRSSGKKDRFRIRVIRRWLRIIGIWRGIGHGILIPALPD</sequence>